<name>A0A6I3T2C9_9BURK</name>
<protein>
    <submittedName>
        <fullName evidence="1">Uncharacterized protein</fullName>
    </submittedName>
</protein>
<reference evidence="1 2" key="1">
    <citation type="submission" date="2019-11" db="EMBL/GenBank/DDBJ databases">
        <title>Type strains purchased from KCTC, JCM and DSMZ.</title>
        <authorList>
            <person name="Lu H."/>
        </authorList>
    </citation>
    <scope>NUCLEOTIDE SEQUENCE [LARGE SCALE GENOMIC DNA]</scope>
    <source>
        <strain evidence="1 2">KCTC 52429</strain>
    </source>
</reference>
<dbReference type="Proteomes" id="UP000430634">
    <property type="component" value="Unassembled WGS sequence"/>
</dbReference>
<evidence type="ECO:0000313" key="2">
    <source>
        <dbReference type="Proteomes" id="UP000430634"/>
    </source>
</evidence>
<organism evidence="1 2">
    <name type="scientific">Pseudoduganella buxea</name>
    <dbReference type="NCBI Taxonomy" id="1949069"/>
    <lineage>
        <taxon>Bacteria</taxon>
        <taxon>Pseudomonadati</taxon>
        <taxon>Pseudomonadota</taxon>
        <taxon>Betaproteobacteria</taxon>
        <taxon>Burkholderiales</taxon>
        <taxon>Oxalobacteraceae</taxon>
        <taxon>Telluria group</taxon>
        <taxon>Pseudoduganella</taxon>
    </lineage>
</organism>
<comment type="caution">
    <text evidence="1">The sequence shown here is derived from an EMBL/GenBank/DDBJ whole genome shotgun (WGS) entry which is preliminary data.</text>
</comment>
<dbReference type="AlphaFoldDB" id="A0A6I3T2C9"/>
<evidence type="ECO:0000313" key="1">
    <source>
        <dbReference type="EMBL" id="MTV55544.1"/>
    </source>
</evidence>
<proteinExistence type="predicted"/>
<sequence length="84" mass="9059">MPAPAGALPGEPPAQWQRWLTLLTERDLDAVTLYEELRGWLLPQLAPAPLAAVTAGMAALDFDAVLAALPAHLQPDHDPDQENQ</sequence>
<dbReference type="EMBL" id="WNKZ01000089">
    <property type="protein sequence ID" value="MTV55544.1"/>
    <property type="molecule type" value="Genomic_DNA"/>
</dbReference>
<accession>A0A6I3T2C9</accession>
<gene>
    <name evidence="1" type="ORF">GM672_22725</name>
</gene>